<feature type="compositionally biased region" description="Basic and acidic residues" evidence="1">
    <location>
        <begin position="1175"/>
        <end position="1190"/>
    </location>
</feature>
<reference evidence="3 4" key="1">
    <citation type="submission" date="2024-03" db="EMBL/GenBank/DDBJ databases">
        <title>Aureococcus anophagefferens CCMP1851 and Kratosvirus quantuckense: Draft genome of a second virus-susceptible host strain in the model system.</title>
        <authorList>
            <person name="Chase E."/>
            <person name="Truchon A.R."/>
            <person name="Schepens W."/>
            <person name="Wilhelm S.W."/>
        </authorList>
    </citation>
    <scope>NUCLEOTIDE SEQUENCE [LARGE SCALE GENOMIC DNA]</scope>
    <source>
        <strain evidence="3 4">CCMP1851</strain>
    </source>
</reference>
<feature type="region of interest" description="Disordered" evidence="1">
    <location>
        <begin position="561"/>
        <end position="603"/>
    </location>
</feature>
<proteinExistence type="predicted"/>
<evidence type="ECO:0000313" key="4">
    <source>
        <dbReference type="Proteomes" id="UP001363151"/>
    </source>
</evidence>
<evidence type="ECO:0000256" key="1">
    <source>
        <dbReference type="SAM" id="MobiDB-lite"/>
    </source>
</evidence>
<evidence type="ECO:0000256" key="2">
    <source>
        <dbReference type="SAM" id="SignalP"/>
    </source>
</evidence>
<feature type="signal peptide" evidence="2">
    <location>
        <begin position="1"/>
        <end position="15"/>
    </location>
</feature>
<feature type="region of interest" description="Disordered" evidence="1">
    <location>
        <begin position="791"/>
        <end position="839"/>
    </location>
</feature>
<dbReference type="InterPro" id="IPR029063">
    <property type="entry name" value="SAM-dependent_MTases_sf"/>
</dbReference>
<dbReference type="Pfam" id="PF13578">
    <property type="entry name" value="Methyltransf_24"/>
    <property type="match status" value="1"/>
</dbReference>
<dbReference type="PROSITE" id="PS51257">
    <property type="entry name" value="PROKAR_LIPOPROTEIN"/>
    <property type="match status" value="1"/>
</dbReference>
<feature type="compositionally biased region" description="Basic and acidic residues" evidence="1">
    <location>
        <begin position="588"/>
        <end position="603"/>
    </location>
</feature>
<evidence type="ECO:0000313" key="3">
    <source>
        <dbReference type="EMBL" id="KAK7249740.1"/>
    </source>
</evidence>
<feature type="compositionally biased region" description="Low complexity" evidence="1">
    <location>
        <begin position="873"/>
        <end position="889"/>
    </location>
</feature>
<accession>A0ABR1G939</accession>
<feature type="compositionally biased region" description="Basic residues" evidence="1">
    <location>
        <begin position="1164"/>
        <end position="1174"/>
    </location>
</feature>
<feature type="region of interest" description="Disordered" evidence="1">
    <location>
        <begin position="658"/>
        <end position="681"/>
    </location>
</feature>
<protein>
    <submittedName>
        <fullName evidence="3">Tenascin-like protein</fullName>
    </submittedName>
</protein>
<gene>
    <name evidence="3" type="ORF">SO694_00004560</name>
</gene>
<organism evidence="3 4">
    <name type="scientific">Aureococcus anophagefferens</name>
    <name type="common">Harmful bloom alga</name>
    <dbReference type="NCBI Taxonomy" id="44056"/>
    <lineage>
        <taxon>Eukaryota</taxon>
        <taxon>Sar</taxon>
        <taxon>Stramenopiles</taxon>
        <taxon>Ochrophyta</taxon>
        <taxon>Pelagophyceae</taxon>
        <taxon>Pelagomonadales</taxon>
        <taxon>Pelagomonadaceae</taxon>
        <taxon>Aureococcus</taxon>
    </lineage>
</organism>
<name>A0ABR1G939_AURAN</name>
<feature type="region of interest" description="Disordered" evidence="1">
    <location>
        <begin position="864"/>
        <end position="899"/>
    </location>
</feature>
<comment type="caution">
    <text evidence="3">The sequence shown here is derived from an EMBL/GenBank/DDBJ whole genome shotgun (WGS) entry which is preliminary data.</text>
</comment>
<feature type="region of interest" description="Disordered" evidence="1">
    <location>
        <begin position="1164"/>
        <end position="1193"/>
    </location>
</feature>
<feature type="compositionally biased region" description="Low complexity" evidence="1">
    <location>
        <begin position="796"/>
        <end position="806"/>
    </location>
</feature>
<keyword evidence="2" id="KW-0732">Signal</keyword>
<dbReference type="Gene3D" id="3.40.50.150">
    <property type="entry name" value="Vaccinia Virus protein VP39"/>
    <property type="match status" value="1"/>
</dbReference>
<dbReference type="Proteomes" id="UP001363151">
    <property type="component" value="Unassembled WGS sequence"/>
</dbReference>
<dbReference type="EMBL" id="JBBJCI010000040">
    <property type="protein sequence ID" value="KAK7249740.1"/>
    <property type="molecule type" value="Genomic_DNA"/>
</dbReference>
<keyword evidence="4" id="KW-1185">Reference proteome</keyword>
<feature type="chain" id="PRO_5045402877" evidence="2">
    <location>
        <begin position="16"/>
        <end position="1292"/>
    </location>
</feature>
<sequence length="1292" mass="141060">MRLLSLALALGLAAASCPNSCSGHGTCGSDDTCTCYQDWVMGDQEGGDCSDRKCPYQVAWSASPDRDGNIHTYAECAGVGICDRSTGDCDTNGGWYGKYESNNWARGATSIAGFNGQNSDNWDPDCFKDFLNKSFALTFTSKMNQSYTTKPLVLNETNVFNISKAFSGDVRKALVELEHVIDDVGVDCSLQYVHQNLTSLYPALSCLVAFTGDTVMGPQYLLEVETDECLDGCTPKLENPVSLKSHSRANITGGVIGGNTQKMGTAPFLQYKGNVTSMPDIFSFVKEQVTADYNSYERGRRGKCDYPRATRIDGHGGGDRRLARRLLRHNLEHSKFEKYYMIDAWAYRKDDMIVDGTGKYRRSNDKNKPDNKGHLEDYRTAQKSVDAGHEYENVIHDLEVWWPKLKKGGMIAGDDFADSYDTFPTPANHLSASPRVPCFARRQPVRARADWGVKSAVHNWANHVGCPFFLTYADNMHVTTAKYPMSDAEFFAGRGDHGPNRVRSHHFYPAWHKAAGGSFNQALASRRPRWWPAHAPVARLSCDVKEFDEAVGARAAQARWRAGAVPRGLQRPRGERPGPARLRRRVRVDHGLPRPRRPPRERAGVLQHRIDPLSREPPAAWFARAPPRDMATYWGTYGLLQWLLALPALRGRVEVGNASAVDSGPTRARGPSGSASGRRCGAATTSTAAGARNLALARAALAEAFDLTIVIDCPRGASLALLECHVPLAGATWAGEMARVAHKTTVVSGAKRTEDVKLATARRDADAAAALRGEAAIYADAVARFDAQACPDGRRPPAAQAACPDRAAPKRKKPTTMKLKDVKRASPGNTRGTPRRDAGARSELFFGGWQRYFPCAVAGDLGRNHRGRRRGRLAGAGARDAGPAAVPLRRPGDARRRRRLRAERRAAALPPAACRAPAADARGLLKARKLLVVGDSVSKRFHDGLSAIATTADYFSINENVGAPNNDGAGVGLGWFFAERPPFDATPLDPDKLELHPENWPAFLKVLRKTDLAVLNSGLHDVPNLVAGIMETDRKMAQRETAKRPRSWALQLPDERVSARFDPGGVVRRGSRAPLVLVGDHPGIRRTSAFVQTGRSNATIEHRWIGSHNPCNGQGGSGLSTLTDPHLGSGFRLTAEDLFLDSPPDAVIIASGAHDLHLGEHVHTKKMGHGKRLHDRRDRRGASRRNDGGLHHGFIRHSQSDEYSMAASAFDASTCSAPFAPRLDSRAAALPRRVGQAHAWTPQLMRDAWRVVGAAAGRFDYSAENWRRPRRRGARGAVDAAAIFALDWAASG</sequence>